<accession>A0AAN2CAJ8</accession>
<reference evidence="1 2" key="1">
    <citation type="journal article" date="2022" name="ISME Commun">
        <title>Vulcanimicrobium alpinus gen. nov. sp. nov., the first cultivated representative of the candidate phylum 'Eremiobacterota', is a metabolically versatile aerobic anoxygenic phototroph.</title>
        <authorList>
            <person name="Yabe S."/>
            <person name="Muto K."/>
            <person name="Abe K."/>
            <person name="Yokota A."/>
            <person name="Staudigel H."/>
            <person name="Tebo B.M."/>
        </authorList>
    </citation>
    <scope>NUCLEOTIDE SEQUENCE [LARGE SCALE GENOMIC DNA]</scope>
    <source>
        <strain evidence="1 2">WC8-2</strain>
    </source>
</reference>
<sequence>MTVVGDELRVLTGDEPDDTRAIRRFIPGHGIKNDGAFAAPEDTGSQLGWDGDVLYVSQWYRKRIVAVDERGAALSAIDVPHGICGQVVVDGRFYLMTTDDEDAGPYWLTRVDARGDTPRCDDLAVVPFPARALAFDGNRFWTNHREADQIVAFARPDE</sequence>
<gene>
    <name evidence="1" type="ORF">WPS_19930</name>
</gene>
<keyword evidence="2" id="KW-1185">Reference proteome</keyword>
<evidence type="ECO:0000313" key="1">
    <source>
        <dbReference type="EMBL" id="BDE06717.1"/>
    </source>
</evidence>
<evidence type="ECO:0000313" key="2">
    <source>
        <dbReference type="Proteomes" id="UP001317532"/>
    </source>
</evidence>
<organism evidence="1 2">
    <name type="scientific">Vulcanimicrobium alpinum</name>
    <dbReference type="NCBI Taxonomy" id="3016050"/>
    <lineage>
        <taxon>Bacteria</taxon>
        <taxon>Bacillati</taxon>
        <taxon>Vulcanimicrobiota</taxon>
        <taxon>Vulcanimicrobiia</taxon>
        <taxon>Vulcanimicrobiales</taxon>
        <taxon>Vulcanimicrobiaceae</taxon>
        <taxon>Vulcanimicrobium</taxon>
    </lineage>
</organism>
<dbReference type="AlphaFoldDB" id="A0AAN2CAJ8"/>
<dbReference type="Proteomes" id="UP001317532">
    <property type="component" value="Chromosome"/>
</dbReference>
<proteinExistence type="predicted"/>
<dbReference type="EMBL" id="AP025523">
    <property type="protein sequence ID" value="BDE06717.1"/>
    <property type="molecule type" value="Genomic_DNA"/>
</dbReference>
<dbReference type="SUPFAM" id="SSF63825">
    <property type="entry name" value="YWTD domain"/>
    <property type="match status" value="1"/>
</dbReference>
<dbReference type="RefSeq" id="WP_317994367.1">
    <property type="nucleotide sequence ID" value="NZ_AP025523.1"/>
</dbReference>
<name>A0AAN2CAJ8_UNVUL</name>
<dbReference type="KEGG" id="vab:WPS_19930"/>
<protein>
    <submittedName>
        <fullName evidence="1">Uncharacterized protein</fullName>
    </submittedName>
</protein>